<feature type="domain" description="GIY-YIG" evidence="2">
    <location>
        <begin position="15"/>
        <end position="90"/>
    </location>
</feature>
<evidence type="ECO:0000256" key="1">
    <source>
        <dbReference type="ARBA" id="ARBA00007435"/>
    </source>
</evidence>
<dbReference type="InterPro" id="IPR000305">
    <property type="entry name" value="GIY-YIG_endonuc"/>
</dbReference>
<evidence type="ECO:0000313" key="3">
    <source>
        <dbReference type="EMBL" id="PJG58774.1"/>
    </source>
</evidence>
<dbReference type="InterPro" id="IPR050190">
    <property type="entry name" value="UPF0213_domain"/>
</dbReference>
<dbReference type="Gene3D" id="3.40.1440.10">
    <property type="entry name" value="GIY-YIG endonuclease"/>
    <property type="match status" value="1"/>
</dbReference>
<dbReference type="SMART" id="SM00465">
    <property type="entry name" value="GIYc"/>
    <property type="match status" value="1"/>
</dbReference>
<accession>A0A2H9U439</accession>
<dbReference type="SUPFAM" id="SSF82771">
    <property type="entry name" value="GIY-YIG endonuclease"/>
    <property type="match status" value="1"/>
</dbReference>
<gene>
    <name evidence="3" type="ORF">CUC53_10705</name>
</gene>
<dbReference type="RefSeq" id="WP_100294153.1">
    <property type="nucleotide sequence ID" value="NZ_PGGC01000093.1"/>
</dbReference>
<dbReference type="OrthoDB" id="9797095at2"/>
<dbReference type="InterPro" id="IPR035901">
    <property type="entry name" value="GIY-YIG_endonuc_sf"/>
</dbReference>
<dbReference type="AlphaFoldDB" id="A0A2H9U439"/>
<dbReference type="CDD" id="cd10456">
    <property type="entry name" value="GIY-YIG_UPF0213"/>
    <property type="match status" value="1"/>
</dbReference>
<sequence>MRKSTSENVTVTLLRPWFIYMVRTATGLLYTGISTDPMRRLGQHQRGKGARALRGKGPLQLVWQQQVSDQRTALRLEYQLKRQPKAFKEQLVQYPTLWQERDLATTLLCSITQ</sequence>
<comment type="caution">
    <text evidence="3">The sequence shown here is derived from an EMBL/GenBank/DDBJ whole genome shotgun (WGS) entry which is preliminary data.</text>
</comment>
<dbReference type="PANTHER" id="PTHR34477">
    <property type="entry name" value="UPF0213 PROTEIN YHBQ"/>
    <property type="match status" value="1"/>
</dbReference>
<dbReference type="Pfam" id="PF01541">
    <property type="entry name" value="GIY-YIG"/>
    <property type="match status" value="1"/>
</dbReference>
<evidence type="ECO:0000313" key="4">
    <source>
        <dbReference type="Proteomes" id="UP000235861"/>
    </source>
</evidence>
<comment type="similarity">
    <text evidence="1">Belongs to the UPF0213 family.</text>
</comment>
<dbReference type="PROSITE" id="PS50164">
    <property type="entry name" value="GIY_YIG"/>
    <property type="match status" value="1"/>
</dbReference>
<dbReference type="PANTHER" id="PTHR34477:SF1">
    <property type="entry name" value="UPF0213 PROTEIN YHBQ"/>
    <property type="match status" value="1"/>
</dbReference>
<keyword evidence="4" id="KW-1185">Reference proteome</keyword>
<evidence type="ECO:0000259" key="2">
    <source>
        <dbReference type="PROSITE" id="PS50164"/>
    </source>
</evidence>
<reference evidence="3 4" key="1">
    <citation type="submission" date="2017-11" db="EMBL/GenBank/DDBJ databases">
        <title>Draft genome sequence of environmental isolate Aeromonas cavernicola sp. nov. MDC 2508.</title>
        <authorList>
            <person name="Colston S.M."/>
            <person name="Navarro A."/>
            <person name="Martinez-Murcia A.J."/>
            <person name="Graf J."/>
        </authorList>
    </citation>
    <scope>NUCLEOTIDE SEQUENCE [LARGE SCALE GENOMIC DNA]</scope>
    <source>
        <strain evidence="3 4">MDC 2508</strain>
    </source>
</reference>
<dbReference type="EMBL" id="PGGC01000093">
    <property type="protein sequence ID" value="PJG58774.1"/>
    <property type="molecule type" value="Genomic_DNA"/>
</dbReference>
<name>A0A2H9U439_9GAMM</name>
<dbReference type="Proteomes" id="UP000235861">
    <property type="component" value="Unassembled WGS sequence"/>
</dbReference>
<protein>
    <recommendedName>
        <fullName evidence="2">GIY-YIG domain-containing protein</fullName>
    </recommendedName>
</protein>
<organism evidence="3 4">
    <name type="scientific">Aeromonas cavernicola</name>
    <dbReference type="NCBI Taxonomy" id="1006623"/>
    <lineage>
        <taxon>Bacteria</taxon>
        <taxon>Pseudomonadati</taxon>
        <taxon>Pseudomonadota</taxon>
        <taxon>Gammaproteobacteria</taxon>
        <taxon>Aeromonadales</taxon>
        <taxon>Aeromonadaceae</taxon>
        <taxon>Aeromonas</taxon>
    </lineage>
</organism>
<proteinExistence type="inferred from homology"/>